<dbReference type="KEGG" id="syc:syc0933_c"/>
<dbReference type="EMBL" id="AP008231">
    <property type="protein sequence ID" value="BAD79123.1"/>
    <property type="molecule type" value="Genomic_DNA"/>
</dbReference>
<gene>
    <name evidence="8" type="ordered locus">syc0933_c</name>
</gene>
<comment type="subcellular location">
    <subcellularLocation>
        <location evidence="1 6">Membrane</location>
        <topology evidence="1 6">Multi-pass membrane protein</topology>
    </subcellularLocation>
</comment>
<evidence type="ECO:0000256" key="3">
    <source>
        <dbReference type="ARBA" id="ARBA00022692"/>
    </source>
</evidence>
<name>A0A0H3K1I7_SYNP6</name>
<protein>
    <recommendedName>
        <fullName evidence="6">GDT1 family protein</fullName>
    </recommendedName>
</protein>
<keyword evidence="5 6" id="KW-0472">Membrane</keyword>
<dbReference type="AlphaFoldDB" id="A0A0H3K1I7"/>
<evidence type="ECO:0000256" key="7">
    <source>
        <dbReference type="SAM" id="MobiDB-lite"/>
    </source>
</evidence>
<dbReference type="eggNOG" id="COG2119">
    <property type="taxonomic scope" value="Bacteria"/>
</dbReference>
<dbReference type="GO" id="GO:0016020">
    <property type="term" value="C:membrane"/>
    <property type="evidence" value="ECO:0007669"/>
    <property type="project" value="UniProtKB-SubCell"/>
</dbReference>
<dbReference type="Pfam" id="PF01169">
    <property type="entry name" value="GDT1"/>
    <property type="match status" value="1"/>
</dbReference>
<feature type="transmembrane region" description="Helical" evidence="6">
    <location>
        <begin position="93"/>
        <end position="111"/>
    </location>
</feature>
<comment type="caution">
    <text evidence="6">Lacks conserved residue(s) required for the propagation of feature annotation.</text>
</comment>
<evidence type="ECO:0000256" key="1">
    <source>
        <dbReference type="ARBA" id="ARBA00004141"/>
    </source>
</evidence>
<keyword evidence="3 6" id="KW-0812">Transmembrane</keyword>
<keyword evidence="4 6" id="KW-1133">Transmembrane helix</keyword>
<proteinExistence type="inferred from homology"/>
<feature type="region of interest" description="Disordered" evidence="7">
    <location>
        <begin position="1"/>
        <end position="20"/>
    </location>
</feature>
<feature type="transmembrane region" description="Helical" evidence="6">
    <location>
        <begin position="58"/>
        <end position="81"/>
    </location>
</feature>
<evidence type="ECO:0000313" key="9">
    <source>
        <dbReference type="Proteomes" id="UP000001175"/>
    </source>
</evidence>
<comment type="similarity">
    <text evidence="2 6">Belongs to the GDT1 family.</text>
</comment>
<dbReference type="Proteomes" id="UP000001175">
    <property type="component" value="Chromosome"/>
</dbReference>
<dbReference type="GeneID" id="72429422"/>
<dbReference type="RefSeq" id="WP_011243245.1">
    <property type="nucleotide sequence ID" value="NC_006576.1"/>
</dbReference>
<evidence type="ECO:0000256" key="2">
    <source>
        <dbReference type="ARBA" id="ARBA00009190"/>
    </source>
</evidence>
<dbReference type="GO" id="GO:0046873">
    <property type="term" value="F:metal ion transmembrane transporter activity"/>
    <property type="evidence" value="ECO:0007669"/>
    <property type="project" value="InterPro"/>
</dbReference>
<evidence type="ECO:0000256" key="6">
    <source>
        <dbReference type="RuleBase" id="RU365102"/>
    </source>
</evidence>
<dbReference type="PANTHER" id="PTHR12608">
    <property type="entry name" value="TRANSMEMBRANE PROTEIN HTP-1 RELATED"/>
    <property type="match status" value="1"/>
</dbReference>
<evidence type="ECO:0000256" key="4">
    <source>
        <dbReference type="ARBA" id="ARBA00022989"/>
    </source>
</evidence>
<evidence type="ECO:0000313" key="8">
    <source>
        <dbReference type="EMBL" id="BAD79123.1"/>
    </source>
</evidence>
<organism evidence="8 9">
    <name type="scientific">Synechococcus sp. (strain ATCC 27144 / PCC 6301 / SAUG 1402/1)</name>
    <name type="common">Anacystis nidulans</name>
    <dbReference type="NCBI Taxonomy" id="269084"/>
    <lineage>
        <taxon>Bacteria</taxon>
        <taxon>Bacillati</taxon>
        <taxon>Cyanobacteriota</taxon>
        <taxon>Cyanophyceae</taxon>
        <taxon>Synechococcales</taxon>
        <taxon>Synechococcaceae</taxon>
        <taxon>Synechococcus</taxon>
    </lineage>
</organism>
<evidence type="ECO:0000256" key="5">
    <source>
        <dbReference type="ARBA" id="ARBA00023136"/>
    </source>
</evidence>
<reference evidence="8 9" key="1">
    <citation type="journal article" date="2007" name="Photosyn. Res.">
        <title>Complete nucleotide sequence of the freshwater unicellular cyanobacterium Synechococcus elongatus PCC 6301 chromosome: gene content and organization.</title>
        <authorList>
            <person name="Sugita C."/>
            <person name="Ogata K."/>
            <person name="Shikata M."/>
            <person name="Jikuya H."/>
            <person name="Takano J."/>
            <person name="Furumichi M."/>
            <person name="Kanehisa M."/>
            <person name="Omata T."/>
            <person name="Sugiura M."/>
            <person name="Sugita M."/>
        </authorList>
    </citation>
    <scope>NUCLEOTIDE SEQUENCE [LARGE SCALE GENOMIC DNA]</scope>
    <source>
        <strain evidence="9">ATCC 27144 / PCC 6301 / SAUG 1402/1</strain>
    </source>
</reference>
<dbReference type="PANTHER" id="PTHR12608:SF1">
    <property type="entry name" value="TRANSMEMBRANE PROTEIN 165"/>
    <property type="match status" value="1"/>
</dbReference>
<sequence>MAAPSSDLETPTLTEASPGRSSAWGVFVSTFLTIFLAELGDKTQVTTLLMTVESHRPWIVFTGAATALISTSLLGVLVGRWLAQHIAPRTLDVAAGVTLLAIAAVLSWDLWQHWS</sequence>
<dbReference type="InterPro" id="IPR001727">
    <property type="entry name" value="GDT1-like"/>
</dbReference>
<accession>A0A0H3K1I7</accession>